<protein>
    <submittedName>
        <fullName evidence="2">Uncharacterized protein</fullName>
    </submittedName>
</protein>
<comment type="caution">
    <text evidence="2">The sequence shown here is derived from an EMBL/GenBank/DDBJ whole genome shotgun (WGS) entry which is preliminary data.</text>
</comment>
<dbReference type="EMBL" id="JAINUG010000440">
    <property type="protein sequence ID" value="KAJ8371622.1"/>
    <property type="molecule type" value="Genomic_DNA"/>
</dbReference>
<dbReference type="Proteomes" id="UP001221898">
    <property type="component" value="Unassembled WGS sequence"/>
</dbReference>
<sequence>MSLRRYGTVTVNCGGERLNEGPLVHRQYPGLNDTDVFTQLHRTAGGNERKPSSLSVPEMISSAQNCGGGHQGPAGGMPMVRSQGRVGGVATPPANPPASLAIRCCGLDTGGLQAVQP</sequence>
<gene>
    <name evidence="2" type="ORF">AAFF_G00306580</name>
</gene>
<proteinExistence type="predicted"/>
<accession>A0AAD7R8V0</accession>
<evidence type="ECO:0000313" key="2">
    <source>
        <dbReference type="EMBL" id="KAJ8371622.1"/>
    </source>
</evidence>
<reference evidence="2" key="1">
    <citation type="journal article" date="2023" name="Science">
        <title>Genome structures resolve the early diversification of teleost fishes.</title>
        <authorList>
            <person name="Parey E."/>
            <person name="Louis A."/>
            <person name="Montfort J."/>
            <person name="Bouchez O."/>
            <person name="Roques C."/>
            <person name="Iampietro C."/>
            <person name="Lluch J."/>
            <person name="Castinel A."/>
            <person name="Donnadieu C."/>
            <person name="Desvignes T."/>
            <person name="Floi Bucao C."/>
            <person name="Jouanno E."/>
            <person name="Wen M."/>
            <person name="Mejri S."/>
            <person name="Dirks R."/>
            <person name="Jansen H."/>
            <person name="Henkel C."/>
            <person name="Chen W.J."/>
            <person name="Zahm M."/>
            <person name="Cabau C."/>
            <person name="Klopp C."/>
            <person name="Thompson A.W."/>
            <person name="Robinson-Rechavi M."/>
            <person name="Braasch I."/>
            <person name="Lecointre G."/>
            <person name="Bobe J."/>
            <person name="Postlethwait J.H."/>
            <person name="Berthelot C."/>
            <person name="Roest Crollius H."/>
            <person name="Guiguen Y."/>
        </authorList>
    </citation>
    <scope>NUCLEOTIDE SEQUENCE</scope>
    <source>
        <strain evidence="2">NC1722</strain>
    </source>
</reference>
<evidence type="ECO:0000256" key="1">
    <source>
        <dbReference type="SAM" id="MobiDB-lite"/>
    </source>
</evidence>
<keyword evidence="3" id="KW-1185">Reference proteome</keyword>
<feature type="compositionally biased region" description="Gly residues" evidence="1">
    <location>
        <begin position="66"/>
        <end position="75"/>
    </location>
</feature>
<feature type="region of interest" description="Disordered" evidence="1">
    <location>
        <begin position="44"/>
        <end position="93"/>
    </location>
</feature>
<evidence type="ECO:0000313" key="3">
    <source>
        <dbReference type="Proteomes" id="UP001221898"/>
    </source>
</evidence>
<name>A0AAD7R8V0_9TELE</name>
<dbReference type="AlphaFoldDB" id="A0AAD7R8V0"/>
<organism evidence="2 3">
    <name type="scientific">Aldrovandia affinis</name>
    <dbReference type="NCBI Taxonomy" id="143900"/>
    <lineage>
        <taxon>Eukaryota</taxon>
        <taxon>Metazoa</taxon>
        <taxon>Chordata</taxon>
        <taxon>Craniata</taxon>
        <taxon>Vertebrata</taxon>
        <taxon>Euteleostomi</taxon>
        <taxon>Actinopterygii</taxon>
        <taxon>Neopterygii</taxon>
        <taxon>Teleostei</taxon>
        <taxon>Notacanthiformes</taxon>
        <taxon>Halosauridae</taxon>
        <taxon>Aldrovandia</taxon>
    </lineage>
</organism>